<name>A0A919D4V3_9ACTN</name>
<feature type="domain" description="HTH marR-type" evidence="5">
    <location>
        <begin position="17"/>
        <end position="149"/>
    </location>
</feature>
<dbReference type="PANTHER" id="PTHR39515">
    <property type="entry name" value="CONSERVED PROTEIN"/>
    <property type="match status" value="1"/>
</dbReference>
<dbReference type="PROSITE" id="PS50995">
    <property type="entry name" value="HTH_MARR_2"/>
    <property type="match status" value="1"/>
</dbReference>
<evidence type="ECO:0000313" key="6">
    <source>
        <dbReference type="EMBL" id="GHE05435.1"/>
    </source>
</evidence>
<keyword evidence="3" id="KW-0804">Transcription</keyword>
<dbReference type="Proteomes" id="UP000655443">
    <property type="component" value="Unassembled WGS sequence"/>
</dbReference>
<dbReference type="SMART" id="SM00347">
    <property type="entry name" value="HTH_MARR"/>
    <property type="match status" value="1"/>
</dbReference>
<feature type="region of interest" description="Disordered" evidence="4">
    <location>
        <begin position="155"/>
        <end position="207"/>
    </location>
</feature>
<proteinExistence type="predicted"/>
<dbReference type="PANTHER" id="PTHR39515:SF2">
    <property type="entry name" value="HTH-TYPE TRANSCRIPTIONAL REGULATOR RV0880"/>
    <property type="match status" value="1"/>
</dbReference>
<evidence type="ECO:0000256" key="4">
    <source>
        <dbReference type="SAM" id="MobiDB-lite"/>
    </source>
</evidence>
<dbReference type="InterPro" id="IPR036388">
    <property type="entry name" value="WH-like_DNA-bd_sf"/>
</dbReference>
<organism evidence="6 7">
    <name type="scientific">Streptomyces alanosinicus</name>
    <dbReference type="NCBI Taxonomy" id="68171"/>
    <lineage>
        <taxon>Bacteria</taxon>
        <taxon>Bacillati</taxon>
        <taxon>Actinomycetota</taxon>
        <taxon>Actinomycetes</taxon>
        <taxon>Kitasatosporales</taxon>
        <taxon>Streptomycetaceae</taxon>
        <taxon>Streptomyces</taxon>
    </lineage>
</organism>
<feature type="compositionally biased region" description="Basic and acidic residues" evidence="4">
    <location>
        <begin position="161"/>
        <end position="197"/>
    </location>
</feature>
<dbReference type="GO" id="GO:0003677">
    <property type="term" value="F:DNA binding"/>
    <property type="evidence" value="ECO:0007669"/>
    <property type="project" value="UniProtKB-KW"/>
</dbReference>
<protein>
    <recommendedName>
        <fullName evidence="5">HTH marR-type domain-containing protein</fullName>
    </recommendedName>
</protein>
<dbReference type="Gene3D" id="1.10.10.10">
    <property type="entry name" value="Winged helix-like DNA-binding domain superfamily/Winged helix DNA-binding domain"/>
    <property type="match status" value="1"/>
</dbReference>
<dbReference type="Pfam" id="PF12802">
    <property type="entry name" value="MarR_2"/>
    <property type="match status" value="1"/>
</dbReference>
<accession>A0A919D4V3</accession>
<evidence type="ECO:0000313" key="7">
    <source>
        <dbReference type="Proteomes" id="UP000655443"/>
    </source>
</evidence>
<keyword evidence="2" id="KW-0238">DNA-binding</keyword>
<dbReference type="GO" id="GO:0003700">
    <property type="term" value="F:DNA-binding transcription factor activity"/>
    <property type="evidence" value="ECO:0007669"/>
    <property type="project" value="InterPro"/>
</dbReference>
<dbReference type="EMBL" id="BMVG01000008">
    <property type="protein sequence ID" value="GHE05435.1"/>
    <property type="molecule type" value="Genomic_DNA"/>
</dbReference>
<dbReference type="AlphaFoldDB" id="A0A919D4V3"/>
<gene>
    <name evidence="6" type="ORF">GCM10010339_41380</name>
</gene>
<dbReference type="InterPro" id="IPR000835">
    <property type="entry name" value="HTH_MarR-typ"/>
</dbReference>
<keyword evidence="7" id="KW-1185">Reference proteome</keyword>
<keyword evidence="1" id="KW-0805">Transcription regulation</keyword>
<dbReference type="InterPro" id="IPR052526">
    <property type="entry name" value="HTH-type_Bedaq_tolerance"/>
</dbReference>
<comment type="caution">
    <text evidence="6">The sequence shown here is derived from an EMBL/GenBank/DDBJ whole genome shotgun (WGS) entry which is preliminary data.</text>
</comment>
<reference evidence="6" key="2">
    <citation type="submission" date="2020-09" db="EMBL/GenBank/DDBJ databases">
        <authorList>
            <person name="Sun Q."/>
            <person name="Ohkuma M."/>
        </authorList>
    </citation>
    <scope>NUCLEOTIDE SEQUENCE</scope>
    <source>
        <strain evidence="6">JCM 4714</strain>
    </source>
</reference>
<evidence type="ECO:0000256" key="2">
    <source>
        <dbReference type="ARBA" id="ARBA00023125"/>
    </source>
</evidence>
<evidence type="ECO:0000256" key="1">
    <source>
        <dbReference type="ARBA" id="ARBA00023015"/>
    </source>
</evidence>
<dbReference type="PROSITE" id="PS01117">
    <property type="entry name" value="HTH_MARR_1"/>
    <property type="match status" value="1"/>
</dbReference>
<dbReference type="SUPFAM" id="SSF46785">
    <property type="entry name" value="Winged helix' DNA-binding domain"/>
    <property type="match status" value="1"/>
</dbReference>
<evidence type="ECO:0000259" key="5">
    <source>
        <dbReference type="PROSITE" id="PS50995"/>
    </source>
</evidence>
<reference evidence="6" key="1">
    <citation type="journal article" date="2014" name="Int. J. Syst. Evol. Microbiol.">
        <title>Complete genome sequence of Corynebacterium casei LMG S-19264T (=DSM 44701T), isolated from a smear-ripened cheese.</title>
        <authorList>
            <consortium name="US DOE Joint Genome Institute (JGI-PGF)"/>
            <person name="Walter F."/>
            <person name="Albersmeier A."/>
            <person name="Kalinowski J."/>
            <person name="Ruckert C."/>
        </authorList>
    </citation>
    <scope>NUCLEOTIDE SEQUENCE</scope>
    <source>
        <strain evidence="6">JCM 4714</strain>
    </source>
</reference>
<dbReference type="InterPro" id="IPR023187">
    <property type="entry name" value="Tscrpt_reg_MarR-type_CS"/>
</dbReference>
<dbReference type="InterPro" id="IPR036390">
    <property type="entry name" value="WH_DNA-bd_sf"/>
</dbReference>
<sequence>MEPETTRRAATGSETLPEELADALVRIQRLIRRRLRGGMSVPRLRGAEVELLRLVQSRPGIGISDAARALHLAGNSVSTLVNQLARAGYLLRETDPADRRAARLQLTEAAEERLGDWQRRRAELVVRQVSGLDEADREALRAALPALRKLAAGLHEEAEEAERSRRRPGETDGDRRRPTETGGDRRRPTETGGDRRRPTIMTEVQTP</sequence>
<evidence type="ECO:0000256" key="3">
    <source>
        <dbReference type="ARBA" id="ARBA00023163"/>
    </source>
</evidence>